<proteinExistence type="predicted"/>
<accession>A0A098ED46</accession>
<dbReference type="SUPFAM" id="SSF52218">
    <property type="entry name" value="Flavoproteins"/>
    <property type="match status" value="1"/>
</dbReference>
<dbReference type="EMBL" id="CCXY01000432">
    <property type="protein sequence ID" value="CEG13907.1"/>
    <property type="molecule type" value="Genomic_DNA"/>
</dbReference>
<evidence type="ECO:0000313" key="1">
    <source>
        <dbReference type="EMBL" id="CEG13907.1"/>
    </source>
</evidence>
<dbReference type="InterPro" id="IPR029039">
    <property type="entry name" value="Flavoprotein-like_sf"/>
</dbReference>
<dbReference type="AlphaFoldDB" id="A0A098ED46"/>
<name>A0A098ED46_9ZZZZ</name>
<evidence type="ECO:0008006" key="2">
    <source>
        <dbReference type="Google" id="ProtNLM"/>
    </source>
</evidence>
<reference evidence="1" key="1">
    <citation type="submission" date="2014-09" db="EMBL/GenBank/DDBJ databases">
        <authorList>
            <person name="Probst J Alexander"/>
        </authorList>
    </citation>
    <scope>NUCLEOTIDE SEQUENCE</scope>
</reference>
<gene>
    <name evidence="1" type="ORF">MSIBF_A670003</name>
</gene>
<organism evidence="1">
    <name type="scientific">groundwater metagenome</name>
    <dbReference type="NCBI Taxonomy" id="717931"/>
    <lineage>
        <taxon>unclassified sequences</taxon>
        <taxon>metagenomes</taxon>
        <taxon>ecological metagenomes</taxon>
    </lineage>
</organism>
<sequence>MDKDMKKKIVLAISGSLRKPSFTERMLDLCIEGMGKDVEIKKFTRIR</sequence>
<protein>
    <recommendedName>
        <fullName evidence="2">NADPH-dependent FMN reductase-like domain-containing protein</fullName>
    </recommendedName>
</protein>